<feature type="compositionally biased region" description="Low complexity" evidence="3">
    <location>
        <begin position="1"/>
        <end position="15"/>
    </location>
</feature>
<dbReference type="PROSITE" id="PS51126">
    <property type="entry name" value="DILUTE"/>
    <property type="match status" value="1"/>
</dbReference>
<dbReference type="GO" id="GO:0051020">
    <property type="term" value="F:GTPase binding"/>
    <property type="evidence" value="ECO:0007669"/>
    <property type="project" value="TreeGrafter"/>
</dbReference>
<evidence type="ECO:0000313" key="6">
    <source>
        <dbReference type="Proteomes" id="UP000807716"/>
    </source>
</evidence>
<dbReference type="InterPro" id="IPR002710">
    <property type="entry name" value="Dilute_dom"/>
</dbReference>
<evidence type="ECO:0000256" key="3">
    <source>
        <dbReference type="SAM" id="MobiDB-lite"/>
    </source>
</evidence>
<dbReference type="SMART" id="SM00248">
    <property type="entry name" value="ANK"/>
    <property type="match status" value="2"/>
</dbReference>
<dbReference type="SUPFAM" id="SSF48403">
    <property type="entry name" value="Ankyrin repeat"/>
    <property type="match status" value="1"/>
</dbReference>
<dbReference type="InterPro" id="IPR002110">
    <property type="entry name" value="Ankyrin_rpt"/>
</dbReference>
<sequence length="1092" mass="120525">MPASVSPALPSPVDSEATMKPASSELEPHLLAKEAHSSATTDMQNTGDLDLEQHLKKRLHHISHSSSDSTTTTDDDDLSDHHRRTHSGTDSLYSVGTETTEPHHKDALSPKPASPQPSSTLAANTTTSTSSIPGVVLTTDEELDPWGGNPYAQDAVTSQLRFSRRPGDVEDDDSGLGSSKLQGSSSGTSFVTGAVRLASLTGANQEDDRLDPLERMDREFERLTSGQPLELQQPSGGGSGGSKSVAATGVGAAASSGSSLSLGFDFDREQLDDPRGIVERSIPDEDKKMRLTKMFARAASNGDMNRIADMLDNFREWIDIEAQDEDGTTPLIYAACFGHVEIAFMLLEAGVTVDARDKFGWTALVWATNNKHDNMVRLLLEHGASTNAQTKKGHTIVDFLRHDPNDNTKIVQIFQEPGRRDSISSTSSYATNRNYSPSIYGDDLFYHAGIEGFEEMMAENERRYRMAMDSAQAFEVDMADLSLTDQPQLDDEGEFDWEKCLPDQMFVFSSKDIKHITDIIITNMEPCRSRNYKPLPAYVLFLAARFAHYYSSAELLDELLEAASVAIATVTKSKPEDMTLTAYWVSNATVLVHFLRKDSGLSLASGFHQVKLEGLIEEMLQMLVKDAQRRIEKILESAMLDHDTIQGLEDVKFQSDWAFLWRGSRNKSSTTANKRASSPMTAAAAVAAAAATAATTAAAAVTGTTAPGAGANNGSSSGTSTPGSVRPMKRSSSQTVVPMLNRPPSPRQRRISPRTITTMLSSLLFVMQSYDLPPDLIHYVISQLLYYVSSEVFNRMMTHKRFLSRSKAMQTRLNLSVLEDWIRVNNLPTRIGEEQLGPLIQLLQLLQVLTLQEDFAMWVETMKKLNLLNPFQVKRAVNGYRYEVAEERLPDEITQYVLQVAADTERMVRRQMMERKLARPMTMIAESTSMLKRRNSNSTLASRRSVLTLPIKFPTSMTMSRKESAAVAAALEGEEDEEVAETRRSSSQNTDDDDDGDATVVGGGGAASVRSRGSSQTPPAALLLTEAEKERLRQKKREQEEEAALLSETRDSKRWLVFKMPANVAERENGVERVFVPVIPEELMSALDTRWC</sequence>
<proteinExistence type="predicted"/>
<dbReference type="InterPro" id="IPR052072">
    <property type="entry name" value="Vascular_dev_regulator"/>
</dbReference>
<dbReference type="OrthoDB" id="426293at2759"/>
<dbReference type="AlphaFoldDB" id="A0A9P6U5J6"/>
<dbReference type="InterPro" id="IPR036770">
    <property type="entry name" value="Ankyrin_rpt-contain_sf"/>
</dbReference>
<dbReference type="Pfam" id="PF12796">
    <property type="entry name" value="Ank_2"/>
    <property type="match status" value="1"/>
</dbReference>
<organism evidence="5 6">
    <name type="scientific">Actinomortierella ambigua</name>
    <dbReference type="NCBI Taxonomy" id="1343610"/>
    <lineage>
        <taxon>Eukaryota</taxon>
        <taxon>Fungi</taxon>
        <taxon>Fungi incertae sedis</taxon>
        <taxon>Mucoromycota</taxon>
        <taxon>Mortierellomycotina</taxon>
        <taxon>Mortierellomycetes</taxon>
        <taxon>Mortierellales</taxon>
        <taxon>Mortierellaceae</taxon>
        <taxon>Actinomortierella</taxon>
    </lineage>
</organism>
<evidence type="ECO:0000259" key="4">
    <source>
        <dbReference type="PROSITE" id="PS51126"/>
    </source>
</evidence>
<dbReference type="PANTHER" id="PTHR16027">
    <property type="entry name" value="DILUTE DOMAIN-CONTAINING PROTEIN YPR089W"/>
    <property type="match status" value="1"/>
</dbReference>
<dbReference type="Pfam" id="PF01843">
    <property type="entry name" value="DIL"/>
    <property type="match status" value="1"/>
</dbReference>
<name>A0A9P6U5J6_9FUNG</name>
<protein>
    <recommendedName>
        <fullName evidence="4">Dilute domain-containing protein</fullName>
    </recommendedName>
</protein>
<dbReference type="EMBL" id="JAAAJB010000214">
    <property type="protein sequence ID" value="KAG0261496.1"/>
    <property type="molecule type" value="Genomic_DNA"/>
</dbReference>
<dbReference type="InterPro" id="IPR037986">
    <property type="entry name" value="Myo5p-like_CBD_DIL"/>
</dbReference>
<gene>
    <name evidence="5" type="ORF">DFQ27_002928</name>
</gene>
<dbReference type="SMART" id="SM01132">
    <property type="entry name" value="DIL"/>
    <property type="match status" value="1"/>
</dbReference>
<reference evidence="5" key="1">
    <citation type="journal article" date="2020" name="Fungal Divers.">
        <title>Resolving the Mortierellaceae phylogeny through synthesis of multi-gene phylogenetics and phylogenomics.</title>
        <authorList>
            <person name="Vandepol N."/>
            <person name="Liber J."/>
            <person name="Desiro A."/>
            <person name="Na H."/>
            <person name="Kennedy M."/>
            <person name="Barry K."/>
            <person name="Grigoriev I.V."/>
            <person name="Miller A.N."/>
            <person name="O'Donnell K."/>
            <person name="Stajich J.E."/>
            <person name="Bonito G."/>
        </authorList>
    </citation>
    <scope>NUCLEOTIDE SEQUENCE</scope>
    <source>
        <strain evidence="5">BC1065</strain>
    </source>
</reference>
<evidence type="ECO:0000256" key="1">
    <source>
        <dbReference type="PROSITE-ProRule" id="PRU00023"/>
    </source>
</evidence>
<feature type="compositionally biased region" description="Low complexity" evidence="3">
    <location>
        <begin position="175"/>
        <end position="187"/>
    </location>
</feature>
<feature type="compositionally biased region" description="Polar residues" evidence="3">
    <location>
        <begin position="37"/>
        <end position="47"/>
    </location>
</feature>
<feature type="compositionally biased region" description="Polar residues" evidence="3">
    <location>
        <begin position="224"/>
        <end position="234"/>
    </location>
</feature>
<feature type="repeat" description="ANK" evidence="1">
    <location>
        <begin position="359"/>
        <end position="391"/>
    </location>
</feature>
<feature type="compositionally biased region" description="Low complexity" evidence="3">
    <location>
        <begin position="705"/>
        <end position="725"/>
    </location>
</feature>
<evidence type="ECO:0000313" key="5">
    <source>
        <dbReference type="EMBL" id="KAG0261496.1"/>
    </source>
</evidence>
<dbReference type="Proteomes" id="UP000807716">
    <property type="component" value="Unassembled WGS sequence"/>
</dbReference>
<feature type="repeat" description="ANK" evidence="1">
    <location>
        <begin position="326"/>
        <end position="358"/>
    </location>
</feature>
<evidence type="ECO:0000256" key="2">
    <source>
        <dbReference type="SAM" id="Coils"/>
    </source>
</evidence>
<feature type="compositionally biased region" description="Low complexity" evidence="3">
    <location>
        <begin position="118"/>
        <end position="131"/>
    </location>
</feature>
<feature type="coiled-coil region" evidence="2">
    <location>
        <begin position="1022"/>
        <end position="1049"/>
    </location>
</feature>
<feature type="region of interest" description="Disordered" evidence="3">
    <location>
        <begin position="964"/>
        <end position="1022"/>
    </location>
</feature>
<keyword evidence="1" id="KW-0040">ANK repeat</keyword>
<feature type="domain" description="Dilute" evidence="4">
    <location>
        <begin position="557"/>
        <end position="903"/>
    </location>
</feature>
<keyword evidence="6" id="KW-1185">Reference proteome</keyword>
<comment type="caution">
    <text evidence="5">The sequence shown here is derived from an EMBL/GenBank/DDBJ whole genome shotgun (WGS) entry which is preliminary data.</text>
</comment>
<dbReference type="PROSITE" id="PS50297">
    <property type="entry name" value="ANK_REP_REGION"/>
    <property type="match status" value="2"/>
</dbReference>
<dbReference type="Gene3D" id="1.25.40.20">
    <property type="entry name" value="Ankyrin repeat-containing domain"/>
    <property type="match status" value="1"/>
</dbReference>
<dbReference type="PROSITE" id="PS50088">
    <property type="entry name" value="ANK_REPEAT"/>
    <property type="match status" value="2"/>
</dbReference>
<feature type="region of interest" description="Disordered" evidence="3">
    <location>
        <begin position="222"/>
        <end position="245"/>
    </location>
</feature>
<feature type="compositionally biased region" description="Polar residues" evidence="3">
    <location>
        <begin position="88"/>
        <end position="99"/>
    </location>
</feature>
<accession>A0A9P6U5J6</accession>
<feature type="region of interest" description="Disordered" evidence="3">
    <location>
        <begin position="705"/>
        <end position="753"/>
    </location>
</feature>
<keyword evidence="2" id="KW-0175">Coiled coil</keyword>
<feature type="region of interest" description="Disordered" evidence="3">
    <location>
        <begin position="1"/>
        <end position="187"/>
    </location>
</feature>
<dbReference type="PANTHER" id="PTHR16027:SF6">
    <property type="entry name" value="DILUTE DOMAIN-CONTAINING PROTEIN"/>
    <property type="match status" value="1"/>
</dbReference>
<feature type="compositionally biased region" description="Basic and acidic residues" evidence="3">
    <location>
        <begin position="26"/>
        <end position="36"/>
    </location>
</feature>
<dbReference type="CDD" id="cd15473">
    <property type="entry name" value="Myo5p-like_CBD_DIL_ANK"/>
    <property type="match status" value="1"/>
</dbReference>
<dbReference type="PRINTS" id="PR01415">
    <property type="entry name" value="ANKYRIN"/>
</dbReference>